<dbReference type="OrthoDB" id="1730907at2759"/>
<organism evidence="4 5">
    <name type="scientific">Actinidia rufa</name>
    <dbReference type="NCBI Taxonomy" id="165716"/>
    <lineage>
        <taxon>Eukaryota</taxon>
        <taxon>Viridiplantae</taxon>
        <taxon>Streptophyta</taxon>
        <taxon>Embryophyta</taxon>
        <taxon>Tracheophyta</taxon>
        <taxon>Spermatophyta</taxon>
        <taxon>Magnoliopsida</taxon>
        <taxon>eudicotyledons</taxon>
        <taxon>Gunneridae</taxon>
        <taxon>Pentapetalae</taxon>
        <taxon>asterids</taxon>
        <taxon>Ericales</taxon>
        <taxon>Actinidiaceae</taxon>
        <taxon>Actinidia</taxon>
    </lineage>
</organism>
<evidence type="ECO:0000256" key="1">
    <source>
        <dbReference type="SAM" id="MobiDB-lite"/>
    </source>
</evidence>
<feature type="compositionally biased region" description="Basic and acidic residues" evidence="1">
    <location>
        <begin position="403"/>
        <end position="412"/>
    </location>
</feature>
<feature type="region of interest" description="Disordered" evidence="1">
    <location>
        <begin position="396"/>
        <end position="415"/>
    </location>
</feature>
<dbReference type="InterPro" id="IPR043502">
    <property type="entry name" value="DNA/RNA_pol_sf"/>
</dbReference>
<protein>
    <recommendedName>
        <fullName evidence="3">Reverse transcriptase/retrotransposon-derived protein RNase H-like domain-containing protein</fullName>
    </recommendedName>
</protein>
<keyword evidence="2" id="KW-1133">Transmembrane helix</keyword>
<dbReference type="EMBL" id="BJWL01000024">
    <property type="protein sequence ID" value="GFZ14484.1"/>
    <property type="molecule type" value="Genomic_DNA"/>
</dbReference>
<keyword evidence="2" id="KW-0472">Membrane</keyword>
<dbReference type="AlphaFoldDB" id="A0A7J0GVE2"/>
<gene>
    <name evidence="4" type="ORF">Acr_24g0006740</name>
</gene>
<sequence length="761" mass="86582">MITSLVQKPCRQHLFLNHHSDLQVPTKCPRPPSSLVVPLAEVVHLAPKWFTSPFTLRTLRLFLRETPSLPLLHPRCILHMATSFFYSDILGYGFYTWQPDDYVVIFLHGSPFSIYKRSFTFIIRGDCSLSTWALALIFYLVYLIHLGLISMLEGIVASSSWPVTFDLLQKSPRAYTKLKEQFGLSLLPRPSTTNPLVNRAHPMVNTNQAPDLEGIIHPPHHKQPPSPAVNIPKEIDRSRHSHPIGDQDSHSRHSVGHLDELWTRRVRKLGGTEDHLAEMIELSSTKGYSDEVMCKAFSATLKGPARVRQKIASHLFAVHQKGGESLEDYVKCFNQTVLEVENPNDKVVVMEMRDFDLYVADRPRPNSLDRGYIDNRTITEDIQTIHRGFGLGGCSNSSRKRNAREANGRAEEEAPPISYPSSRICRKLNKSAWVDQVAFDFGDRAPPDHSFARFHCCGLPFVLQCNPRVPNTGKNQAITSTYHLMMKFPTPTGIGEILRKNKTFKWMSESEVAFPQLKEYLGSPHLLMVPSTGEELTLYLSASPTAVSAVLIRDEDKFQKLVYYVNKAYTIVVLTDQPLNQILQWPNTSGQLLKWSIELSEFHIIYRANMSVPLELLPNPSIDVAKTICLVIVDPKWMDNIIAYLKDGKLLSDKLQAQRIQYRSARFCLLYGTFYKRSFSELLLRCLRSEEADYVFRENHEGICRNHSRAISLAYHMTSRVPADETSYSLVYGIESVVPMEIGMPSFKTLNFDKESNEADL</sequence>
<dbReference type="PANTHER" id="PTHR48475:SF1">
    <property type="entry name" value="RNASE H TYPE-1 DOMAIN-CONTAINING PROTEIN"/>
    <property type="match status" value="1"/>
</dbReference>
<feature type="transmembrane region" description="Helical" evidence="2">
    <location>
        <begin position="132"/>
        <end position="152"/>
    </location>
</feature>
<reference evidence="4 5" key="1">
    <citation type="submission" date="2019-07" db="EMBL/GenBank/DDBJ databases">
        <title>De Novo Assembly of kiwifruit Actinidia rufa.</title>
        <authorList>
            <person name="Sugita-Konishi S."/>
            <person name="Sato K."/>
            <person name="Mori E."/>
            <person name="Abe Y."/>
            <person name="Kisaki G."/>
            <person name="Hamano K."/>
            <person name="Suezawa K."/>
            <person name="Otani M."/>
            <person name="Fukuda T."/>
            <person name="Manabe T."/>
            <person name="Gomi K."/>
            <person name="Tabuchi M."/>
            <person name="Akimitsu K."/>
            <person name="Kataoka I."/>
        </authorList>
    </citation>
    <scope>NUCLEOTIDE SEQUENCE [LARGE SCALE GENOMIC DNA]</scope>
    <source>
        <strain evidence="5">cv. Fuchu</strain>
    </source>
</reference>
<dbReference type="SUPFAM" id="SSF56672">
    <property type="entry name" value="DNA/RNA polymerases"/>
    <property type="match status" value="1"/>
</dbReference>
<feature type="domain" description="Reverse transcriptase/retrotransposon-derived protein RNase H-like" evidence="3">
    <location>
        <begin position="506"/>
        <end position="569"/>
    </location>
</feature>
<dbReference type="InterPro" id="IPR041577">
    <property type="entry name" value="RT_RNaseH_2"/>
</dbReference>
<accession>A0A7J0GVE2</accession>
<evidence type="ECO:0000313" key="5">
    <source>
        <dbReference type="Proteomes" id="UP000585474"/>
    </source>
</evidence>
<dbReference type="Proteomes" id="UP000585474">
    <property type="component" value="Unassembled WGS sequence"/>
</dbReference>
<keyword evidence="5" id="KW-1185">Reference proteome</keyword>
<evidence type="ECO:0000256" key="2">
    <source>
        <dbReference type="SAM" id="Phobius"/>
    </source>
</evidence>
<evidence type="ECO:0000259" key="3">
    <source>
        <dbReference type="Pfam" id="PF17919"/>
    </source>
</evidence>
<evidence type="ECO:0000313" key="4">
    <source>
        <dbReference type="EMBL" id="GFZ14484.1"/>
    </source>
</evidence>
<keyword evidence="2" id="KW-0812">Transmembrane</keyword>
<proteinExistence type="predicted"/>
<name>A0A7J0GVE2_9ERIC</name>
<comment type="caution">
    <text evidence="4">The sequence shown here is derived from an EMBL/GenBank/DDBJ whole genome shotgun (WGS) entry which is preliminary data.</text>
</comment>
<dbReference type="PANTHER" id="PTHR48475">
    <property type="entry name" value="RIBONUCLEASE H"/>
    <property type="match status" value="1"/>
</dbReference>
<dbReference type="Pfam" id="PF17919">
    <property type="entry name" value="RT_RNaseH_2"/>
    <property type="match status" value="1"/>
</dbReference>